<dbReference type="AlphaFoldDB" id="A0A0F9MCI6"/>
<dbReference type="EMBL" id="LAZR01010446">
    <property type="protein sequence ID" value="KKM66907.1"/>
    <property type="molecule type" value="Genomic_DNA"/>
</dbReference>
<comment type="caution">
    <text evidence="1">The sequence shown here is derived from an EMBL/GenBank/DDBJ whole genome shotgun (WGS) entry which is preliminary data.</text>
</comment>
<accession>A0A0F9MCI6</accession>
<reference evidence="1" key="1">
    <citation type="journal article" date="2015" name="Nature">
        <title>Complex archaea that bridge the gap between prokaryotes and eukaryotes.</title>
        <authorList>
            <person name="Spang A."/>
            <person name="Saw J.H."/>
            <person name="Jorgensen S.L."/>
            <person name="Zaremba-Niedzwiedzka K."/>
            <person name="Martijn J."/>
            <person name="Lind A.E."/>
            <person name="van Eijk R."/>
            <person name="Schleper C."/>
            <person name="Guy L."/>
            <person name="Ettema T.J."/>
        </authorList>
    </citation>
    <scope>NUCLEOTIDE SEQUENCE</scope>
</reference>
<proteinExistence type="predicted"/>
<name>A0A0F9MCI6_9ZZZZ</name>
<protein>
    <submittedName>
        <fullName evidence="1">Uncharacterized protein</fullName>
    </submittedName>
</protein>
<organism evidence="1">
    <name type="scientific">marine sediment metagenome</name>
    <dbReference type="NCBI Taxonomy" id="412755"/>
    <lineage>
        <taxon>unclassified sequences</taxon>
        <taxon>metagenomes</taxon>
        <taxon>ecological metagenomes</taxon>
    </lineage>
</organism>
<gene>
    <name evidence="1" type="ORF">LCGC14_1476530</name>
</gene>
<sequence>MDTPKVPRFVPDQHDTAERLDEDLRRADHYEPYDAEENERVARELWASLPASFHERVKKILTAEPGGEHA</sequence>
<evidence type="ECO:0000313" key="1">
    <source>
        <dbReference type="EMBL" id="KKM66907.1"/>
    </source>
</evidence>